<evidence type="ECO:0000256" key="3">
    <source>
        <dbReference type="ARBA" id="ARBA00023015"/>
    </source>
</evidence>
<dbReference type="Gene3D" id="1.10.10.60">
    <property type="entry name" value="Homeodomain-like"/>
    <property type="match status" value="1"/>
</dbReference>
<keyword evidence="2" id="KW-0067">ATP-binding</keyword>
<feature type="region of interest" description="Disordered" evidence="5">
    <location>
        <begin position="608"/>
        <end position="627"/>
    </location>
</feature>
<feature type="compositionally biased region" description="Basic and acidic residues" evidence="5">
    <location>
        <begin position="608"/>
        <end position="622"/>
    </location>
</feature>
<dbReference type="SUPFAM" id="SSF46689">
    <property type="entry name" value="Homeodomain-like"/>
    <property type="match status" value="1"/>
</dbReference>
<dbReference type="InterPro" id="IPR058031">
    <property type="entry name" value="AAA_lid_NorR"/>
</dbReference>
<dbReference type="InterPro" id="IPR035965">
    <property type="entry name" value="PAS-like_dom_sf"/>
</dbReference>
<reference evidence="8" key="2">
    <citation type="submission" date="2021-04" db="EMBL/GenBank/DDBJ databases">
        <authorList>
            <person name="Gilroy R."/>
        </authorList>
    </citation>
    <scope>NUCLEOTIDE SEQUENCE</scope>
    <source>
        <strain evidence="8">CHK180-15479</strain>
    </source>
</reference>
<keyword evidence="4" id="KW-0804">Transcription</keyword>
<evidence type="ECO:0000313" key="9">
    <source>
        <dbReference type="Proteomes" id="UP000823910"/>
    </source>
</evidence>
<dbReference type="InterPro" id="IPR013767">
    <property type="entry name" value="PAS_fold"/>
</dbReference>
<dbReference type="Pfam" id="PF06506">
    <property type="entry name" value="PrpR_N"/>
    <property type="match status" value="1"/>
</dbReference>
<name>A0A9D2SI92_9FIRM</name>
<evidence type="ECO:0000256" key="4">
    <source>
        <dbReference type="ARBA" id="ARBA00023163"/>
    </source>
</evidence>
<dbReference type="Gene3D" id="1.10.8.60">
    <property type="match status" value="1"/>
</dbReference>
<comment type="caution">
    <text evidence="8">The sequence shown here is derived from an EMBL/GenBank/DDBJ whole genome shotgun (WGS) entry which is preliminary data.</text>
</comment>
<accession>A0A9D2SI92</accession>
<dbReference type="SUPFAM" id="SSF159800">
    <property type="entry name" value="PrpR receptor domain-like"/>
    <property type="match status" value="1"/>
</dbReference>
<dbReference type="Pfam" id="PF25601">
    <property type="entry name" value="AAA_lid_14"/>
    <property type="match status" value="1"/>
</dbReference>
<dbReference type="SMART" id="SM00091">
    <property type="entry name" value="PAS"/>
    <property type="match status" value="1"/>
</dbReference>
<dbReference type="PRINTS" id="PR01590">
    <property type="entry name" value="HTHFIS"/>
</dbReference>
<keyword evidence="1" id="KW-0547">Nucleotide-binding</keyword>
<dbReference type="CDD" id="cd00130">
    <property type="entry name" value="PAS"/>
    <property type="match status" value="1"/>
</dbReference>
<dbReference type="Gene3D" id="3.40.50.300">
    <property type="entry name" value="P-loop containing nucleotide triphosphate hydrolases"/>
    <property type="match status" value="1"/>
</dbReference>
<dbReference type="SUPFAM" id="SSF55785">
    <property type="entry name" value="PYP-like sensor domain (PAS domain)"/>
    <property type="match status" value="1"/>
</dbReference>
<dbReference type="PROSITE" id="PS50045">
    <property type="entry name" value="SIGMA54_INTERACT_4"/>
    <property type="match status" value="1"/>
</dbReference>
<gene>
    <name evidence="8" type="ORF">H9704_07850</name>
</gene>
<evidence type="ECO:0000259" key="7">
    <source>
        <dbReference type="PROSITE" id="PS50112"/>
    </source>
</evidence>
<feature type="domain" description="PAS" evidence="7">
    <location>
        <begin position="197"/>
        <end position="267"/>
    </location>
</feature>
<dbReference type="Gene3D" id="3.30.450.20">
    <property type="entry name" value="PAS domain"/>
    <property type="match status" value="1"/>
</dbReference>
<organism evidence="8 9">
    <name type="scientific">Candidatus Enterocloster excrementipullorum</name>
    <dbReference type="NCBI Taxonomy" id="2838559"/>
    <lineage>
        <taxon>Bacteria</taxon>
        <taxon>Bacillati</taxon>
        <taxon>Bacillota</taxon>
        <taxon>Clostridia</taxon>
        <taxon>Lachnospirales</taxon>
        <taxon>Lachnospiraceae</taxon>
        <taxon>Enterocloster</taxon>
    </lineage>
</organism>
<evidence type="ECO:0000256" key="1">
    <source>
        <dbReference type="ARBA" id="ARBA00022741"/>
    </source>
</evidence>
<dbReference type="InterPro" id="IPR009057">
    <property type="entry name" value="Homeodomain-like_sf"/>
</dbReference>
<feature type="domain" description="Sigma-54 factor interaction" evidence="6">
    <location>
        <begin position="329"/>
        <end position="569"/>
    </location>
</feature>
<evidence type="ECO:0000313" key="8">
    <source>
        <dbReference type="EMBL" id="HJC06053.1"/>
    </source>
</evidence>
<reference evidence="8" key="1">
    <citation type="journal article" date="2021" name="PeerJ">
        <title>Extensive microbial diversity within the chicken gut microbiome revealed by metagenomics and culture.</title>
        <authorList>
            <person name="Gilroy R."/>
            <person name="Ravi A."/>
            <person name="Getino M."/>
            <person name="Pursley I."/>
            <person name="Horton D.L."/>
            <person name="Alikhan N.F."/>
            <person name="Baker D."/>
            <person name="Gharbi K."/>
            <person name="Hall N."/>
            <person name="Watson M."/>
            <person name="Adriaenssens E.M."/>
            <person name="Foster-Nyarko E."/>
            <person name="Jarju S."/>
            <person name="Secka A."/>
            <person name="Antonio M."/>
            <person name="Oren A."/>
            <person name="Chaudhuri R.R."/>
            <person name="La Ragione R."/>
            <person name="Hildebrand F."/>
            <person name="Pallen M.J."/>
        </authorList>
    </citation>
    <scope>NUCLEOTIDE SEQUENCE</scope>
    <source>
        <strain evidence="8">CHK180-15479</strain>
    </source>
</reference>
<dbReference type="GO" id="GO:0006355">
    <property type="term" value="P:regulation of DNA-templated transcription"/>
    <property type="evidence" value="ECO:0007669"/>
    <property type="project" value="InterPro"/>
</dbReference>
<dbReference type="InterPro" id="IPR010524">
    <property type="entry name" value="Sig_transdc_resp-reg_PrpR_N"/>
</dbReference>
<dbReference type="GO" id="GO:0005524">
    <property type="term" value="F:ATP binding"/>
    <property type="evidence" value="ECO:0007669"/>
    <property type="project" value="UniProtKB-KW"/>
</dbReference>
<dbReference type="NCBIfam" id="TIGR00229">
    <property type="entry name" value="sensory_box"/>
    <property type="match status" value="1"/>
</dbReference>
<dbReference type="Pfam" id="PF02954">
    <property type="entry name" value="HTH_8"/>
    <property type="match status" value="1"/>
</dbReference>
<proteinExistence type="predicted"/>
<dbReference type="Pfam" id="PF00158">
    <property type="entry name" value="Sigma54_activat"/>
    <property type="match status" value="1"/>
</dbReference>
<dbReference type="EMBL" id="DWWT01000034">
    <property type="protein sequence ID" value="HJC06053.1"/>
    <property type="molecule type" value="Genomic_DNA"/>
</dbReference>
<dbReference type="Pfam" id="PF00989">
    <property type="entry name" value="PAS"/>
    <property type="match status" value="1"/>
</dbReference>
<dbReference type="AlphaFoldDB" id="A0A9D2SI92"/>
<dbReference type="InterPro" id="IPR002078">
    <property type="entry name" value="Sigma_54_int"/>
</dbReference>
<keyword evidence="3" id="KW-0805">Transcription regulation</keyword>
<dbReference type="Gene3D" id="3.40.50.10660">
    <property type="entry name" value="PrpR receptor domain-like"/>
    <property type="match status" value="1"/>
</dbReference>
<dbReference type="PROSITE" id="PS50112">
    <property type="entry name" value="PAS"/>
    <property type="match status" value="1"/>
</dbReference>
<protein>
    <submittedName>
        <fullName evidence="8">PrpR N-terminal domain-containing protein</fullName>
    </submittedName>
</protein>
<dbReference type="SUPFAM" id="SSF52540">
    <property type="entry name" value="P-loop containing nucleoside triphosphate hydrolases"/>
    <property type="match status" value="1"/>
</dbReference>
<evidence type="ECO:0000259" key="6">
    <source>
        <dbReference type="PROSITE" id="PS50045"/>
    </source>
</evidence>
<dbReference type="GO" id="GO:0000156">
    <property type="term" value="F:phosphorelay response regulator activity"/>
    <property type="evidence" value="ECO:0007669"/>
    <property type="project" value="InterPro"/>
</dbReference>
<dbReference type="Proteomes" id="UP000823910">
    <property type="component" value="Unassembled WGS sequence"/>
</dbReference>
<dbReference type="GO" id="GO:0043565">
    <property type="term" value="F:sequence-specific DNA binding"/>
    <property type="evidence" value="ECO:0007669"/>
    <property type="project" value="InterPro"/>
</dbReference>
<evidence type="ECO:0000256" key="5">
    <source>
        <dbReference type="SAM" id="MobiDB-lite"/>
    </source>
</evidence>
<sequence length="671" mass="76120">MGEIAVFVPNEEMYRQARALADGGGYHVRVLKKVQTENVVNEARDAISQEGVQIIVARGKQAALIKRYTKVTLAEIKITAQELGLLILRAKKIINKPTPHIAVFGWGEMLCDTTYFDSLYGIQLKRYIFEDDEKCFDIMENACGEKPDLVIGGLQVQEFAAYRGIPFLSFISTDESIKTALDNAESLYHMSEMEQFNYAQVSTILDSSNNGIIKLTPAGTVLLMNPAMEHMLGQSQKQLAGLHITELFKDLDKGALERVLSGEMENYTTFASAKSHTAVLVMNPIQVGDRVEGAIVSCSRLKPIDMSEKKRLQEQYLRGYVARMDFDDMQSMLPGMSETIRRAKLYAQSSSPVLIEGYNGQEQDLVCQGIHNYSSRRNGPFIVVNLAGTTEDQQMRILFGTMYEHSGGRRFREESRRYGEKPQYEPGAIEKADKGTLVIQSIDKMTLPVQYHFSKAIRSRKILYNTIEDMVIVDTRIIVCTSKDIDTCRRLNRMRSDLYYVLNALKLHLPRLAERPGDVEILLDGYMKQYMEQYGRYHTLTSGARKLLLNYGWPGNSIQMQAFCERMILTVGRRTITEEYVRGLMEELYANTEEPDYYVQHGLEAPKDEERAAGGQEEKREPGAGAEQGILKETLEEALKRYKGNRTLTARALGISTTTLWRKIKYYGIKI</sequence>
<dbReference type="Gene3D" id="3.40.50.2300">
    <property type="match status" value="1"/>
</dbReference>
<dbReference type="InterPro" id="IPR002197">
    <property type="entry name" value="HTH_Fis"/>
</dbReference>
<dbReference type="InterPro" id="IPR027417">
    <property type="entry name" value="P-loop_NTPase"/>
</dbReference>
<evidence type="ECO:0000256" key="2">
    <source>
        <dbReference type="ARBA" id="ARBA00022840"/>
    </source>
</evidence>
<dbReference type="InterPro" id="IPR000014">
    <property type="entry name" value="PAS"/>
</dbReference>
<dbReference type="PANTHER" id="PTHR32071">
    <property type="entry name" value="TRANSCRIPTIONAL REGULATORY PROTEIN"/>
    <property type="match status" value="1"/>
</dbReference>